<dbReference type="RefSeq" id="XP_007955392.1">
    <property type="nucleotide sequence ID" value="XM_007957201.1"/>
</dbReference>
<evidence type="ECO:0000313" key="2">
    <source>
        <dbReference type="Proteomes" id="UP000694850"/>
    </source>
</evidence>
<dbReference type="GeneID" id="103211262"/>
<protein>
    <submittedName>
        <fullName evidence="3">HAUS augmin-like complex subunit 7</fullName>
    </submittedName>
</protein>
<dbReference type="GO" id="GO:0051225">
    <property type="term" value="P:spindle assembly"/>
    <property type="evidence" value="ECO:0007669"/>
    <property type="project" value="TreeGrafter"/>
</dbReference>
<dbReference type="OrthoDB" id="6435999at2759"/>
<dbReference type="PANTHER" id="PTHR14352">
    <property type="entry name" value="HAUS AUGMIN-LIKE COMPLEX SUBUNIT 7"/>
    <property type="match status" value="1"/>
</dbReference>
<dbReference type="GO" id="GO:0031023">
    <property type="term" value="P:microtubule organizing center organization"/>
    <property type="evidence" value="ECO:0007669"/>
    <property type="project" value="TreeGrafter"/>
</dbReference>
<dbReference type="CTD" id="55559"/>
<dbReference type="PANTHER" id="PTHR14352:SF2">
    <property type="entry name" value="HAUS AUGMIN-LIKE COMPLEX SUBUNIT 7"/>
    <property type="match status" value="1"/>
</dbReference>
<organism evidence="2 3">
    <name type="scientific">Orycteropus afer afer</name>
    <dbReference type="NCBI Taxonomy" id="1230840"/>
    <lineage>
        <taxon>Eukaryota</taxon>
        <taxon>Metazoa</taxon>
        <taxon>Chordata</taxon>
        <taxon>Craniata</taxon>
        <taxon>Vertebrata</taxon>
        <taxon>Euteleostomi</taxon>
        <taxon>Mammalia</taxon>
        <taxon>Eutheria</taxon>
        <taxon>Afrotheria</taxon>
        <taxon>Tubulidentata</taxon>
        <taxon>Orycteropodidae</taxon>
        <taxon>Orycteropus</taxon>
    </lineage>
</organism>
<keyword evidence="1" id="KW-0175">Coiled coil</keyword>
<dbReference type="GO" id="GO:0051011">
    <property type="term" value="F:microtubule minus-end binding"/>
    <property type="evidence" value="ECO:0007669"/>
    <property type="project" value="TreeGrafter"/>
</dbReference>
<feature type="coiled-coil region" evidence="1">
    <location>
        <begin position="213"/>
        <end position="240"/>
    </location>
</feature>
<keyword evidence="2" id="KW-1185">Reference proteome</keyword>
<sequence length="376" mass="41599">MVNQKAGPPRTPTRRKCGGFGAVGTPLIGDEVGNSLDCPFLDGLYVTEPRTIQQLLCSPSKYRLEILEWMCVRVCPSFQDKFASLKGAQAEVKIQAEMVKLGQELMLCGPDDQELVMGRACAQKQLRFMDQMLDAIWSLSISCSACSSVAQHFKDTRGQNEALLAELFCSPHLQALLNPEQDLWPLDVQPLLDPPKYSCSPWAWPRTGAGLSCEAGERQVAELAKQLQESTAQLQALKAECLSQHKEVATAARADFHTLDQKLRLVVSDFHQLILAFLQVYDDELGECCHRLGPDLHPCGPIVQAVYQTLTSCSQLLKAVVEVTNTSVNIVDMVAKQQEEKICWDSNNSTVSLAVKMQELTQKYKLFSEALGKGPE</sequence>
<proteinExistence type="predicted"/>
<evidence type="ECO:0000256" key="1">
    <source>
        <dbReference type="SAM" id="Coils"/>
    </source>
</evidence>
<accession>A0A8B7B700</accession>
<gene>
    <name evidence="3" type="primary">HAUS7</name>
</gene>
<reference evidence="3" key="1">
    <citation type="submission" date="2025-08" db="UniProtKB">
        <authorList>
            <consortium name="RefSeq"/>
        </authorList>
    </citation>
    <scope>IDENTIFICATION</scope>
</reference>
<dbReference type="AlphaFoldDB" id="A0A8B7B700"/>
<dbReference type="InterPro" id="IPR029711">
    <property type="entry name" value="Haus7-like"/>
</dbReference>
<evidence type="ECO:0000313" key="3">
    <source>
        <dbReference type="RefSeq" id="XP_007955392.1"/>
    </source>
</evidence>
<name>A0A8B7B700_ORYAF</name>
<dbReference type="Proteomes" id="UP000694850">
    <property type="component" value="Unplaced"/>
</dbReference>
<dbReference type="GO" id="GO:0070652">
    <property type="term" value="C:HAUS complex"/>
    <property type="evidence" value="ECO:0007669"/>
    <property type="project" value="TreeGrafter"/>
</dbReference>